<feature type="active site" evidence="5">
    <location>
        <position position="357"/>
    </location>
</feature>
<sequence>MKIEKIVAGGYGLARENGKIYLVRGAYTGEDVEVSIEKDGKDVALCRVEKIKHASQKRQKPICEHFGMCGGCDWMDLDYETQLEYKKEIFVDQIKHVAKVDVTKPAIIKTSPYGYRNKAEFVIKDGKLGYNSKNSHNFVEIKRCHIISDKLNEMKGKVEKVDLKDFHHIVLREDGNKEMVIFVSQKKCETPEIDADEIISLVNRKHVVVSGEESVKKGKGFLIVKMDDIKYRLSAKAFFQISYEGAKILSQKVKEYAGSGKRLLDLYCGTGFFTLELSKNFEKLTGIEESSASISNANENAKSNGISNVEFFSSKVENFKFGTYDVIVADPPRAGIGKEIIQSIVQANPERFVYVSCDVTTFARDTHELEQKRYKIKDVTLVDLFPQTHHFEIVSLFERE</sequence>
<keyword evidence="1 4" id="KW-0489">Methyltransferase</keyword>
<dbReference type="InterPro" id="IPR010280">
    <property type="entry name" value="U5_MeTrfase_fam"/>
</dbReference>
<gene>
    <name evidence="6" type="ORF">ENX73_06170</name>
</gene>
<keyword evidence="3 4" id="KW-0949">S-adenosyl-L-methionine</keyword>
<dbReference type="InterPro" id="IPR012340">
    <property type="entry name" value="NA-bd_OB-fold"/>
</dbReference>
<dbReference type="InterPro" id="IPR030391">
    <property type="entry name" value="MeTrfase_TrmA_CS"/>
</dbReference>
<dbReference type="SUPFAM" id="SSF53335">
    <property type="entry name" value="S-adenosyl-L-methionine-dependent methyltransferases"/>
    <property type="match status" value="1"/>
</dbReference>
<dbReference type="CDD" id="cd02440">
    <property type="entry name" value="AdoMet_MTases"/>
    <property type="match status" value="1"/>
</dbReference>
<dbReference type="InterPro" id="IPR029063">
    <property type="entry name" value="SAM-dependent_MTases_sf"/>
</dbReference>
<evidence type="ECO:0000256" key="1">
    <source>
        <dbReference type="ARBA" id="ARBA00022603"/>
    </source>
</evidence>
<feature type="active site" description="Nucleophile" evidence="4">
    <location>
        <position position="357"/>
    </location>
</feature>
<proteinExistence type="inferred from homology"/>
<name>A0A7V3VT24_9BACT</name>
<dbReference type="SUPFAM" id="SSF50249">
    <property type="entry name" value="Nucleic acid-binding proteins"/>
    <property type="match status" value="1"/>
</dbReference>
<dbReference type="PROSITE" id="PS51687">
    <property type="entry name" value="SAM_MT_RNA_M5U"/>
    <property type="match status" value="1"/>
</dbReference>
<evidence type="ECO:0000256" key="2">
    <source>
        <dbReference type="ARBA" id="ARBA00022679"/>
    </source>
</evidence>
<dbReference type="GO" id="GO:0070475">
    <property type="term" value="P:rRNA base methylation"/>
    <property type="evidence" value="ECO:0007669"/>
    <property type="project" value="TreeGrafter"/>
</dbReference>
<dbReference type="PANTHER" id="PTHR11061">
    <property type="entry name" value="RNA M5U METHYLTRANSFERASE"/>
    <property type="match status" value="1"/>
</dbReference>
<evidence type="ECO:0000256" key="4">
    <source>
        <dbReference type="PROSITE-ProRule" id="PRU01024"/>
    </source>
</evidence>
<dbReference type="AlphaFoldDB" id="A0A7V3VT24"/>
<evidence type="ECO:0000256" key="5">
    <source>
        <dbReference type="PROSITE-ProRule" id="PRU10015"/>
    </source>
</evidence>
<dbReference type="Gene3D" id="2.40.50.140">
    <property type="entry name" value="Nucleic acid-binding proteins"/>
    <property type="match status" value="1"/>
</dbReference>
<evidence type="ECO:0000313" key="6">
    <source>
        <dbReference type="EMBL" id="HGE75694.1"/>
    </source>
</evidence>
<comment type="similarity">
    <text evidence="4">Belongs to the class I-like SAM-binding methyltransferase superfamily. RNA M5U methyltransferase family.</text>
</comment>
<accession>A0A7V3VT24</accession>
<evidence type="ECO:0000256" key="3">
    <source>
        <dbReference type="ARBA" id="ARBA00022691"/>
    </source>
</evidence>
<comment type="caution">
    <text evidence="6">The sequence shown here is derived from an EMBL/GenBank/DDBJ whole genome shotgun (WGS) entry which is preliminary data.</text>
</comment>
<dbReference type="EMBL" id="DTPE01000241">
    <property type="protein sequence ID" value="HGE75694.1"/>
    <property type="molecule type" value="Genomic_DNA"/>
</dbReference>
<feature type="binding site" evidence="4">
    <location>
        <position position="240"/>
    </location>
    <ligand>
        <name>S-adenosyl-L-methionine</name>
        <dbReference type="ChEBI" id="CHEBI:59789"/>
    </ligand>
</feature>
<organism evidence="6">
    <name type="scientific">Mesoaciditoga lauensis</name>
    <dbReference type="NCBI Taxonomy" id="1495039"/>
    <lineage>
        <taxon>Bacteria</taxon>
        <taxon>Thermotogati</taxon>
        <taxon>Thermotogota</taxon>
        <taxon>Thermotogae</taxon>
        <taxon>Mesoaciditogales</taxon>
        <taxon>Mesoaciditogaceae</taxon>
        <taxon>Mesoaciditoga</taxon>
    </lineage>
</organism>
<dbReference type="GO" id="GO:0070041">
    <property type="term" value="F:rRNA (uridine-C5-)-methyltransferase activity"/>
    <property type="evidence" value="ECO:0007669"/>
    <property type="project" value="TreeGrafter"/>
</dbReference>
<reference evidence="6" key="1">
    <citation type="journal article" date="2020" name="mSystems">
        <title>Genome- and Community-Level Interaction Insights into Carbon Utilization and Element Cycling Functions of Hydrothermarchaeota in Hydrothermal Sediment.</title>
        <authorList>
            <person name="Zhou Z."/>
            <person name="Liu Y."/>
            <person name="Xu W."/>
            <person name="Pan J."/>
            <person name="Luo Z.H."/>
            <person name="Li M."/>
        </authorList>
    </citation>
    <scope>NUCLEOTIDE SEQUENCE [LARGE SCALE GENOMIC DNA]</scope>
    <source>
        <strain evidence="6">SpSt-966</strain>
    </source>
</reference>
<dbReference type="InterPro" id="IPR030390">
    <property type="entry name" value="MeTrfase_TrmA_AS"/>
</dbReference>
<feature type="binding site" evidence="4">
    <location>
        <position position="330"/>
    </location>
    <ligand>
        <name>S-adenosyl-L-methionine</name>
        <dbReference type="ChEBI" id="CHEBI:59789"/>
    </ligand>
</feature>
<feature type="binding site" evidence="4">
    <location>
        <position position="267"/>
    </location>
    <ligand>
        <name>S-adenosyl-L-methionine</name>
        <dbReference type="ChEBI" id="CHEBI:59789"/>
    </ligand>
</feature>
<dbReference type="PANTHER" id="PTHR11061:SF30">
    <property type="entry name" value="TRNA (URACIL(54)-C(5))-METHYLTRANSFERASE"/>
    <property type="match status" value="1"/>
</dbReference>
<dbReference type="Gene3D" id="3.40.50.150">
    <property type="entry name" value="Vaccinia Virus protein VP39"/>
    <property type="match status" value="1"/>
</dbReference>
<protein>
    <submittedName>
        <fullName evidence="6">Class I SAM-dependent RNA methyltransferase</fullName>
    </submittedName>
</protein>
<dbReference type="Pfam" id="PF05958">
    <property type="entry name" value="tRNA_U5-meth_tr"/>
    <property type="match status" value="1"/>
</dbReference>
<feature type="binding site" evidence="4">
    <location>
        <position position="288"/>
    </location>
    <ligand>
        <name>S-adenosyl-L-methionine</name>
        <dbReference type="ChEBI" id="CHEBI:59789"/>
    </ligand>
</feature>
<keyword evidence="2 4" id="KW-0808">Transferase</keyword>
<dbReference type="PROSITE" id="PS01231">
    <property type="entry name" value="TRMA_2"/>
    <property type="match status" value="1"/>
</dbReference>
<dbReference type="Gene3D" id="2.40.50.1070">
    <property type="match status" value="1"/>
</dbReference>
<dbReference type="PROSITE" id="PS01230">
    <property type="entry name" value="TRMA_1"/>
    <property type="match status" value="1"/>
</dbReference>